<dbReference type="InterPro" id="IPR050739">
    <property type="entry name" value="MFP"/>
</dbReference>
<dbReference type="Gene3D" id="2.40.50.100">
    <property type="match status" value="1"/>
</dbReference>
<feature type="coiled-coil region" evidence="2">
    <location>
        <begin position="190"/>
        <end position="224"/>
    </location>
</feature>
<evidence type="ECO:0000256" key="1">
    <source>
        <dbReference type="ARBA" id="ARBA00009477"/>
    </source>
</evidence>
<sequence>MPWNKATKAFSYLGGVGWLMFVWVGLINFTPMDLSGGSVVQSPHIQLRPDSTNVKGKVDHIHIEPNQQVAKGQLIYELDPTQYEIALNQATVSADAAQVALETARGDINIEQANHEALVQDLETSKSQLEAAKIDYTLQKKMLDRYVEQNRVVQNTITESDIDKQTSAMDMAHHHVLTLESQMKKKQVDISRAKLAIRKAELAVETKQAELHQAKEQIAKAQWDLNSTKVYAPSDGFVTNFILREGQRVSAMPRINMYTNEKYVLMRVNHQAIRNIKPGQPAEFASSVYPGKIFSATVEGIVEATGESQGNLLGLDDSVRMTTGKNLQNKHHFVRLKIDEPENYDIPVGSVGLAWVSGEKPIGFLSFLDAIRGIIIRMKSQLYFFYSI</sequence>
<dbReference type="RefSeq" id="WP_128813143.1">
    <property type="nucleotide sequence ID" value="NZ_CP032094.1"/>
</dbReference>
<keyword evidence="2" id="KW-0175">Coiled coil</keyword>
<gene>
    <name evidence="5" type="ORF">D1115_20415</name>
</gene>
<evidence type="ECO:0000313" key="5">
    <source>
        <dbReference type="EMBL" id="AXY03251.1"/>
    </source>
</evidence>
<accession>A0ABN5PNK3</accession>
<keyword evidence="3" id="KW-0472">Membrane</keyword>
<keyword evidence="6" id="KW-1185">Reference proteome</keyword>
<name>A0ABN5PNK3_9VIBR</name>
<keyword evidence="3" id="KW-0812">Transmembrane</keyword>
<keyword evidence="3" id="KW-1133">Transmembrane helix</keyword>
<dbReference type="Pfam" id="PF25917">
    <property type="entry name" value="BSH_RND"/>
    <property type="match status" value="1"/>
</dbReference>
<reference evidence="5 6" key="1">
    <citation type="submission" date="2018-08" db="EMBL/GenBank/DDBJ databases">
        <title>Genomic taxonomy of the Vibrionaceae family.</title>
        <authorList>
            <person name="Gomez-Gil B."/>
            <person name="Tanaka M."/>
            <person name="Sawabe T."/>
            <person name="Enciso-Ibarra K."/>
        </authorList>
    </citation>
    <scope>NUCLEOTIDE SEQUENCE [LARGE SCALE GENOMIC DNA]</scope>
    <source>
        <strain evidence="5 6">CAIM 1831</strain>
    </source>
</reference>
<dbReference type="Proteomes" id="UP000262832">
    <property type="component" value="Chromosome II"/>
</dbReference>
<dbReference type="EMBL" id="CP032094">
    <property type="protein sequence ID" value="AXY03251.1"/>
    <property type="molecule type" value="Genomic_DNA"/>
</dbReference>
<comment type="similarity">
    <text evidence="1">Belongs to the membrane fusion protein (MFP) (TC 8.A.1) family.</text>
</comment>
<proteinExistence type="inferred from homology"/>
<dbReference type="PANTHER" id="PTHR30386:SF18">
    <property type="entry name" value="INNER MEMBRANE PROTEIN YIAV-RELATED"/>
    <property type="match status" value="1"/>
</dbReference>
<dbReference type="InterPro" id="IPR058625">
    <property type="entry name" value="MdtA-like_BSH"/>
</dbReference>
<dbReference type="Gene3D" id="1.10.287.470">
    <property type="entry name" value="Helix hairpin bin"/>
    <property type="match status" value="1"/>
</dbReference>
<dbReference type="Gene3D" id="2.40.30.170">
    <property type="match status" value="1"/>
</dbReference>
<evidence type="ECO:0000256" key="3">
    <source>
        <dbReference type="SAM" id="Phobius"/>
    </source>
</evidence>
<dbReference type="SUPFAM" id="SSF111369">
    <property type="entry name" value="HlyD-like secretion proteins"/>
    <property type="match status" value="2"/>
</dbReference>
<feature type="transmembrane region" description="Helical" evidence="3">
    <location>
        <begin position="12"/>
        <end position="32"/>
    </location>
</feature>
<evidence type="ECO:0000256" key="2">
    <source>
        <dbReference type="SAM" id="Coils"/>
    </source>
</evidence>
<evidence type="ECO:0000313" key="6">
    <source>
        <dbReference type="Proteomes" id="UP000262832"/>
    </source>
</evidence>
<feature type="domain" description="Multidrug resistance protein MdtA-like barrel-sandwich hybrid" evidence="4">
    <location>
        <begin position="53"/>
        <end position="251"/>
    </location>
</feature>
<dbReference type="PANTHER" id="PTHR30386">
    <property type="entry name" value="MEMBRANE FUSION SUBUNIT OF EMRAB-TOLC MULTIDRUG EFFLUX PUMP"/>
    <property type="match status" value="1"/>
</dbReference>
<evidence type="ECO:0000259" key="4">
    <source>
        <dbReference type="Pfam" id="PF25917"/>
    </source>
</evidence>
<organism evidence="5 6">
    <name type="scientific">Vibrio alfacsensis</name>
    <dbReference type="NCBI Taxonomy" id="1074311"/>
    <lineage>
        <taxon>Bacteria</taxon>
        <taxon>Pseudomonadati</taxon>
        <taxon>Pseudomonadota</taxon>
        <taxon>Gammaproteobacteria</taxon>
        <taxon>Vibrionales</taxon>
        <taxon>Vibrionaceae</taxon>
        <taxon>Vibrio</taxon>
    </lineage>
</organism>
<protein>
    <submittedName>
        <fullName evidence="5">HlyD family secretion protein</fullName>
    </submittedName>
</protein>